<proteinExistence type="predicted"/>
<dbReference type="AlphaFoldDB" id="A0AAV4A4K1"/>
<feature type="region of interest" description="Disordered" evidence="1">
    <location>
        <begin position="90"/>
        <end position="113"/>
    </location>
</feature>
<sequence>MDAMDQLAHAFIVKRKTKRWSTVVLFNIIDLNACRQCQDHNLYIWQVKLPEDKFLMMIKSGYTRTSNSATLHGAKECVVRPLDDTTVTIEPAPDDDDDVLNAESGGSSGRAVGYQPSKRSKFLFPVRAKSDFHCSSVSTSTKLVARSLKTLRK</sequence>
<comment type="caution">
    <text evidence="2">The sequence shown here is derived from an EMBL/GenBank/DDBJ whole genome shotgun (WGS) entry which is preliminary data.</text>
</comment>
<evidence type="ECO:0000313" key="3">
    <source>
        <dbReference type="Proteomes" id="UP000735302"/>
    </source>
</evidence>
<evidence type="ECO:0000256" key="1">
    <source>
        <dbReference type="SAM" id="MobiDB-lite"/>
    </source>
</evidence>
<organism evidence="2 3">
    <name type="scientific">Plakobranchus ocellatus</name>
    <dbReference type="NCBI Taxonomy" id="259542"/>
    <lineage>
        <taxon>Eukaryota</taxon>
        <taxon>Metazoa</taxon>
        <taxon>Spiralia</taxon>
        <taxon>Lophotrochozoa</taxon>
        <taxon>Mollusca</taxon>
        <taxon>Gastropoda</taxon>
        <taxon>Heterobranchia</taxon>
        <taxon>Euthyneura</taxon>
        <taxon>Panpulmonata</taxon>
        <taxon>Sacoglossa</taxon>
        <taxon>Placobranchoidea</taxon>
        <taxon>Plakobranchidae</taxon>
        <taxon>Plakobranchus</taxon>
    </lineage>
</organism>
<keyword evidence="3" id="KW-1185">Reference proteome</keyword>
<accession>A0AAV4A4K1</accession>
<dbReference type="EMBL" id="BLXT01003199">
    <property type="protein sequence ID" value="GFO01139.1"/>
    <property type="molecule type" value="Genomic_DNA"/>
</dbReference>
<dbReference type="Proteomes" id="UP000735302">
    <property type="component" value="Unassembled WGS sequence"/>
</dbReference>
<reference evidence="2 3" key="1">
    <citation type="journal article" date="2021" name="Elife">
        <title>Chloroplast acquisition without the gene transfer in kleptoplastic sea slugs, Plakobranchus ocellatus.</title>
        <authorList>
            <person name="Maeda T."/>
            <person name="Takahashi S."/>
            <person name="Yoshida T."/>
            <person name="Shimamura S."/>
            <person name="Takaki Y."/>
            <person name="Nagai Y."/>
            <person name="Toyoda A."/>
            <person name="Suzuki Y."/>
            <person name="Arimoto A."/>
            <person name="Ishii H."/>
            <person name="Satoh N."/>
            <person name="Nishiyama T."/>
            <person name="Hasebe M."/>
            <person name="Maruyama T."/>
            <person name="Minagawa J."/>
            <person name="Obokata J."/>
            <person name="Shigenobu S."/>
        </authorList>
    </citation>
    <scope>NUCLEOTIDE SEQUENCE [LARGE SCALE GENOMIC DNA]</scope>
</reference>
<gene>
    <name evidence="2" type="ORF">PoB_002764400</name>
</gene>
<evidence type="ECO:0000313" key="2">
    <source>
        <dbReference type="EMBL" id="GFO01139.1"/>
    </source>
</evidence>
<name>A0AAV4A4K1_9GAST</name>
<protein>
    <submittedName>
        <fullName evidence="2">Uncharacterized protein</fullName>
    </submittedName>
</protein>